<dbReference type="Pfam" id="PF24934">
    <property type="entry name" value="DUF7752"/>
    <property type="match status" value="1"/>
</dbReference>
<dbReference type="Pfam" id="PF05183">
    <property type="entry name" value="RdRP"/>
    <property type="match status" value="1"/>
</dbReference>
<evidence type="ECO:0000259" key="11">
    <source>
        <dbReference type="Pfam" id="PF24642"/>
    </source>
</evidence>
<dbReference type="PANTHER" id="PTHR23079">
    <property type="entry name" value="RNA-DEPENDENT RNA POLYMERASE"/>
    <property type="match status" value="1"/>
</dbReference>
<evidence type="ECO:0000256" key="5">
    <source>
        <dbReference type="ARBA" id="ARBA00022695"/>
    </source>
</evidence>
<evidence type="ECO:0000313" key="16">
    <source>
        <dbReference type="Proteomes" id="UP000614601"/>
    </source>
</evidence>
<comment type="similarity">
    <text evidence="1">Belongs to the RdRP family.</text>
</comment>
<keyword evidence="5" id="KW-0548">Nucleotidyltransferase</keyword>
<evidence type="ECO:0000259" key="14">
    <source>
        <dbReference type="Pfam" id="PF26253"/>
    </source>
</evidence>
<dbReference type="Proteomes" id="UP000614601">
    <property type="component" value="Unassembled WGS sequence"/>
</dbReference>
<dbReference type="InterPro" id="IPR056053">
    <property type="entry name" value="DUF7636"/>
</dbReference>
<keyword evidence="7" id="KW-0943">RNA-mediated gene silencing</keyword>
<keyword evidence="6" id="KW-0694">RNA-binding</keyword>
<feature type="domain" description="RDRP C-terminal head" evidence="14">
    <location>
        <begin position="1090"/>
        <end position="1257"/>
    </location>
</feature>
<dbReference type="GO" id="GO:0003968">
    <property type="term" value="F:RNA-directed RNA polymerase activity"/>
    <property type="evidence" value="ECO:0007669"/>
    <property type="project" value="UniProtKB-KW"/>
</dbReference>
<comment type="catalytic activity">
    <reaction evidence="8">
        <text>RNA(n) + a ribonucleoside 5'-triphosphate = RNA(n+1) + diphosphate</text>
        <dbReference type="Rhea" id="RHEA:21248"/>
        <dbReference type="Rhea" id="RHEA-COMP:14527"/>
        <dbReference type="Rhea" id="RHEA-COMP:17342"/>
        <dbReference type="ChEBI" id="CHEBI:33019"/>
        <dbReference type="ChEBI" id="CHEBI:61557"/>
        <dbReference type="ChEBI" id="CHEBI:140395"/>
        <dbReference type="EC" id="2.7.7.48"/>
    </reaction>
</comment>
<keyword evidence="4" id="KW-0808">Transferase</keyword>
<dbReference type="InterPro" id="IPR056654">
    <property type="entry name" value="DUF7752"/>
</dbReference>
<keyword evidence="16" id="KW-1185">Reference proteome</keyword>
<evidence type="ECO:0000259" key="10">
    <source>
        <dbReference type="Pfam" id="PF05183"/>
    </source>
</evidence>
<evidence type="ECO:0000256" key="3">
    <source>
        <dbReference type="ARBA" id="ARBA00022484"/>
    </source>
</evidence>
<evidence type="ECO:0000256" key="8">
    <source>
        <dbReference type="ARBA" id="ARBA00048744"/>
    </source>
</evidence>
<evidence type="ECO:0000256" key="7">
    <source>
        <dbReference type="ARBA" id="ARBA00023158"/>
    </source>
</evidence>
<dbReference type="PANTHER" id="PTHR23079:SF57">
    <property type="entry name" value="RNA-DIRECTED RNA POLYMERASE"/>
    <property type="match status" value="1"/>
</dbReference>
<evidence type="ECO:0000313" key="15">
    <source>
        <dbReference type="EMBL" id="CAD5218315.1"/>
    </source>
</evidence>
<protein>
    <recommendedName>
        <fullName evidence="2">RNA-directed RNA polymerase</fullName>
        <ecNumber evidence="2">2.7.7.48</ecNumber>
    </recommendedName>
</protein>
<sequence length="1577" mass="182956">MDSGWPSFELEFKSKSRDSKVSEEIERFLKYGFNEIDGEVAKLYIGIPNHVSDEDQRIVYKVIVGCKPVDRAAIDIVRLTNELVASLQIWNETVDSNLGVFATLTILDRRLLFVPKEFQKSANMYLPAAQLTLGNVIEHDKFVKHCVLDPEDTKGDFGNVRILKKYYEYDPEAVDACTTPLMVDFEHDRRKMFIRFPTTHRQGERSCEAVYKLELRYSTIKRIMVKWEGVTTEPELTLFFHLETMPLVYKIKFERFEEGGKRKKLDPKRRMFSHGDREKYWKGDYFSDYVESPFLKLTFKPQDAWTWLNILNRLVATTSKPILFRNIVDHPRYRFIVNKSKHQFPHKDYDSRMIEDINADFATMYLLEALGTRGFHVTDQLMLDKEVAKRFKSRIVAVYRENKKLLLDALEKLLAMVDEFMELDPIPDLFEIALKKARDGLLVSTEIDEEQKLKGYVKLRKIIITPCRTVYQAPEMIMGNRVLRIKEDKYTPERFLRVAFRDENFAKVQSMMGKVFIEKFVKKSLVDTKVIGGKEFNYFGSSNSQMREQGCYFIQIKDEKEINRFRQYLGDFDKKSVPKMMARLGQCFTQSCKVGKEVDRNCYDRTPDYVGINNRKKDPPEPFVYSDGNGVMSYAFAEEISKSLNYQDFVPCCFQMRFRGFKGIHVVDPQMDRLNIWGRDNDYFTENRNEYRFMCRPSQEKFRTSQTNCSYEVVKISAPSPVCLNRPFINIIDQVSALQSFACHQKIVNRIFQLLDIQLNNIANSLTDEKWARTKLGEFPRLVMFDVLDNVNLTTEPFFRSLLRTSARCTLKKLREKLQIQIPSSLGRSLLGVVDETGQLQYGQVFVKYTVNILQKRPGPGAAGNVLEGPVLITKNPMVVAGDVRMFTAVDIPSLHHLCDVVVFPRHGPRPHPDEMAGSDLDGDEYSVIWDPGLYLDRNEEAFDYTAPKVDPEPVDDSKVRLQMADFFVKYISQDSIGKIANSFLIKADQLGLNSKVCQSIAKKNMEAVDFPKTGKPPSKLCKGDPSRGIDSEVVRVHPDFMEKPQEATYESPRMNGRLFRRIKAIDSELETSIDEQVNTPVHRDPLIHIDGYDDPLYMKMAADHFRKYIAAMEHQLLQRFGVETEVELFSNSYAAIRKRISEKEMDDMSFFNTQRVIEETLEQIYSNHRRMFFESFGEKFENLTENRYENENRDSKDKRHILRDRCSNASDDLKKLAVAYYATAYDAGHQKYLSFAWLCADVLYRVRLNVISEKRRADPTAQINYYSFDPVSDRLSEHIDVFVNADEIRQVELRNRLEKDKTRSRLKPAILTIEKYCEVYDGLYDWMAFSVKWADKNGILVKTGAPIEKDIMDEDKQDTPVFNYTHICLLIILFGQGKLDLNNTPRFLEEPADLETQEKNQPPSTKWRPGQKVPDPDEIYGFSRLSDAKINNINVEGRVALDGSTFFIELLKNETYKTMTKHNVRALAIHSGCENIFWRQDLTISDDCNADRIIITAVGTVTAVNKLRRYLTPKGYLNSILSDQELTVSLASQVVNKIHRLTRTKEQLDEIKCKVREEPEPLRAPRPSQAMEFVEE</sequence>
<evidence type="ECO:0000256" key="6">
    <source>
        <dbReference type="ARBA" id="ARBA00022884"/>
    </source>
</evidence>
<dbReference type="EMBL" id="CAJFDH010000004">
    <property type="protein sequence ID" value="CAD5218315.1"/>
    <property type="molecule type" value="Genomic_DNA"/>
</dbReference>
<evidence type="ECO:0000256" key="4">
    <source>
        <dbReference type="ARBA" id="ARBA00022679"/>
    </source>
</evidence>
<name>A0A811KRC0_9BILA</name>
<dbReference type="GO" id="GO:0003723">
    <property type="term" value="F:RNA binding"/>
    <property type="evidence" value="ECO:0007669"/>
    <property type="project" value="UniProtKB-KW"/>
</dbReference>
<feature type="domain" description="DUF7636" evidence="11">
    <location>
        <begin position="1443"/>
        <end position="1542"/>
    </location>
</feature>
<gene>
    <name evidence="15" type="ORF">BOKJ2_LOCUS7525</name>
</gene>
<evidence type="ECO:0000256" key="1">
    <source>
        <dbReference type="ARBA" id="ARBA00005762"/>
    </source>
</evidence>
<evidence type="ECO:0000256" key="9">
    <source>
        <dbReference type="SAM" id="MobiDB-lite"/>
    </source>
</evidence>
<dbReference type="Pfam" id="PF26253">
    <property type="entry name" value="RdRP_head"/>
    <property type="match status" value="1"/>
</dbReference>
<dbReference type="GO" id="GO:0030422">
    <property type="term" value="P:siRNA processing"/>
    <property type="evidence" value="ECO:0007669"/>
    <property type="project" value="TreeGrafter"/>
</dbReference>
<dbReference type="InterPro" id="IPR057596">
    <property type="entry name" value="RDRP_core"/>
</dbReference>
<dbReference type="EMBL" id="CAJFCW020000004">
    <property type="protein sequence ID" value="CAG9109988.1"/>
    <property type="molecule type" value="Genomic_DNA"/>
</dbReference>
<feature type="domain" description="DUF7752" evidence="12">
    <location>
        <begin position="1317"/>
        <end position="1400"/>
    </location>
</feature>
<accession>A0A811KRC0</accession>
<dbReference type="Pfam" id="PF25359">
    <property type="entry name" value="PH_met_RdRP"/>
    <property type="match status" value="1"/>
</dbReference>
<comment type="caution">
    <text evidence="15">The sequence shown here is derived from an EMBL/GenBank/DDBJ whole genome shotgun (WGS) entry which is preliminary data.</text>
</comment>
<organism evidence="15 16">
    <name type="scientific">Bursaphelenchus okinawaensis</name>
    <dbReference type="NCBI Taxonomy" id="465554"/>
    <lineage>
        <taxon>Eukaryota</taxon>
        <taxon>Metazoa</taxon>
        <taxon>Ecdysozoa</taxon>
        <taxon>Nematoda</taxon>
        <taxon>Chromadorea</taxon>
        <taxon>Rhabditida</taxon>
        <taxon>Tylenchina</taxon>
        <taxon>Tylenchomorpha</taxon>
        <taxon>Aphelenchoidea</taxon>
        <taxon>Aphelenchoididae</taxon>
        <taxon>Bursaphelenchus</taxon>
    </lineage>
</organism>
<dbReference type="InterPro" id="IPR057493">
    <property type="entry name" value="PH_RdRP-assoc"/>
</dbReference>
<dbReference type="InterPro" id="IPR007855">
    <property type="entry name" value="RDRP"/>
</dbReference>
<feature type="domain" description="PH-like" evidence="13">
    <location>
        <begin position="121"/>
        <end position="329"/>
    </location>
</feature>
<evidence type="ECO:0000259" key="12">
    <source>
        <dbReference type="Pfam" id="PF24934"/>
    </source>
</evidence>
<feature type="domain" description="RDRP core" evidence="10">
    <location>
        <begin position="464"/>
        <end position="1063"/>
    </location>
</feature>
<evidence type="ECO:0000256" key="2">
    <source>
        <dbReference type="ARBA" id="ARBA00012494"/>
    </source>
</evidence>
<reference evidence="15" key="1">
    <citation type="submission" date="2020-09" db="EMBL/GenBank/DDBJ databases">
        <authorList>
            <person name="Kikuchi T."/>
        </authorList>
    </citation>
    <scope>NUCLEOTIDE SEQUENCE</scope>
    <source>
        <strain evidence="15">SH1</strain>
    </source>
</reference>
<dbReference type="InterPro" id="IPR058752">
    <property type="entry name" value="RDRP_C_head"/>
</dbReference>
<dbReference type="OrthoDB" id="6513042at2759"/>
<dbReference type="Pfam" id="PF24642">
    <property type="entry name" value="DUF7636"/>
    <property type="match status" value="1"/>
</dbReference>
<dbReference type="EC" id="2.7.7.48" evidence="2"/>
<keyword evidence="3" id="KW-0696">RNA-directed RNA polymerase</keyword>
<proteinExistence type="inferred from homology"/>
<dbReference type="GO" id="GO:0031380">
    <property type="term" value="C:nuclear RNA-directed RNA polymerase complex"/>
    <property type="evidence" value="ECO:0007669"/>
    <property type="project" value="TreeGrafter"/>
</dbReference>
<evidence type="ECO:0000259" key="13">
    <source>
        <dbReference type="Pfam" id="PF25359"/>
    </source>
</evidence>
<feature type="region of interest" description="Disordered" evidence="9">
    <location>
        <begin position="1391"/>
        <end position="1414"/>
    </location>
</feature>
<dbReference type="Proteomes" id="UP000783686">
    <property type="component" value="Unassembled WGS sequence"/>
</dbReference>